<dbReference type="InterPro" id="IPR036259">
    <property type="entry name" value="MFS_trans_sf"/>
</dbReference>
<feature type="transmembrane region" description="Helical" evidence="1">
    <location>
        <begin position="27"/>
        <end position="46"/>
    </location>
</feature>
<dbReference type="Proteomes" id="UP001172155">
    <property type="component" value="Unassembled WGS sequence"/>
</dbReference>
<organism evidence="2 3">
    <name type="scientific">Schizothecium vesticola</name>
    <dbReference type="NCBI Taxonomy" id="314040"/>
    <lineage>
        <taxon>Eukaryota</taxon>
        <taxon>Fungi</taxon>
        <taxon>Dikarya</taxon>
        <taxon>Ascomycota</taxon>
        <taxon>Pezizomycotina</taxon>
        <taxon>Sordariomycetes</taxon>
        <taxon>Sordariomycetidae</taxon>
        <taxon>Sordariales</taxon>
        <taxon>Schizotheciaceae</taxon>
        <taxon>Schizothecium</taxon>
    </lineage>
</organism>
<gene>
    <name evidence="2" type="ORF">B0T18DRAFT_425927</name>
</gene>
<keyword evidence="1" id="KW-0472">Membrane</keyword>
<evidence type="ECO:0000256" key="1">
    <source>
        <dbReference type="SAM" id="Phobius"/>
    </source>
</evidence>
<reference evidence="2" key="1">
    <citation type="submission" date="2023-06" db="EMBL/GenBank/DDBJ databases">
        <title>Genome-scale phylogeny and comparative genomics of the fungal order Sordariales.</title>
        <authorList>
            <consortium name="Lawrence Berkeley National Laboratory"/>
            <person name="Hensen N."/>
            <person name="Bonometti L."/>
            <person name="Westerberg I."/>
            <person name="Brannstrom I.O."/>
            <person name="Guillou S."/>
            <person name="Cros-Aarteil S."/>
            <person name="Calhoun S."/>
            <person name="Haridas S."/>
            <person name="Kuo A."/>
            <person name="Mondo S."/>
            <person name="Pangilinan J."/>
            <person name="Riley R."/>
            <person name="LaButti K."/>
            <person name="Andreopoulos B."/>
            <person name="Lipzen A."/>
            <person name="Chen C."/>
            <person name="Yanf M."/>
            <person name="Daum C."/>
            <person name="Ng V."/>
            <person name="Clum A."/>
            <person name="Steindorff A."/>
            <person name="Ohm R."/>
            <person name="Martin F."/>
            <person name="Silar P."/>
            <person name="Natvig D."/>
            <person name="Lalanne C."/>
            <person name="Gautier V."/>
            <person name="Ament-velasquez S.L."/>
            <person name="Kruys A."/>
            <person name="Hutchinson M.I."/>
            <person name="Powell A.J."/>
            <person name="Barry K."/>
            <person name="Miller A.N."/>
            <person name="Grigoriev I.V."/>
            <person name="Debuchy R."/>
            <person name="Gladieux P."/>
            <person name="Thoren M.H."/>
            <person name="Johannesson H."/>
        </authorList>
    </citation>
    <scope>NUCLEOTIDE SEQUENCE</scope>
    <source>
        <strain evidence="2">SMH3187-1</strain>
    </source>
</reference>
<evidence type="ECO:0000313" key="2">
    <source>
        <dbReference type="EMBL" id="KAK0751256.1"/>
    </source>
</evidence>
<keyword evidence="1" id="KW-1133">Transmembrane helix</keyword>
<feature type="transmembrane region" description="Helical" evidence="1">
    <location>
        <begin position="58"/>
        <end position="79"/>
    </location>
</feature>
<dbReference type="PANTHER" id="PTHR11360">
    <property type="entry name" value="MONOCARBOXYLATE TRANSPORTER"/>
    <property type="match status" value="1"/>
</dbReference>
<accession>A0AA40F598</accession>
<proteinExistence type="predicted"/>
<dbReference type="AlphaFoldDB" id="A0AA40F598"/>
<dbReference type="EMBL" id="JAUKUD010000002">
    <property type="protein sequence ID" value="KAK0751256.1"/>
    <property type="molecule type" value="Genomic_DNA"/>
</dbReference>
<name>A0AA40F598_9PEZI</name>
<protein>
    <recommendedName>
        <fullName evidence="4">Major facilitator superfamily (MFS) profile domain-containing protein</fullName>
    </recommendedName>
</protein>
<dbReference type="SUPFAM" id="SSF103473">
    <property type="entry name" value="MFS general substrate transporter"/>
    <property type="match status" value="1"/>
</dbReference>
<keyword evidence="3" id="KW-1185">Reference proteome</keyword>
<keyword evidence="1" id="KW-0812">Transmembrane</keyword>
<sequence>MSGVLLMSIGFLLASFGKSGLHPLLTQGFLAGMGMSLLYFPVLALAPEYFTNYRATTIGFILAGARAGSLFLSSLLRTILFPLLRTLLTTLGGRWSLRIYALLAVANTTNAVARIITGYRRKRLNANAPKDSEDLSKVLHID</sequence>
<feature type="transmembrane region" description="Helical" evidence="1">
    <location>
        <begin position="99"/>
        <end position="117"/>
    </location>
</feature>
<comment type="caution">
    <text evidence="2">The sequence shown here is derived from an EMBL/GenBank/DDBJ whole genome shotgun (WGS) entry which is preliminary data.</text>
</comment>
<dbReference type="InterPro" id="IPR050327">
    <property type="entry name" value="Proton-linked_MCT"/>
</dbReference>
<evidence type="ECO:0000313" key="3">
    <source>
        <dbReference type="Proteomes" id="UP001172155"/>
    </source>
</evidence>
<dbReference type="PANTHER" id="PTHR11360:SF284">
    <property type="entry name" value="EG:103B4.3 PROTEIN-RELATED"/>
    <property type="match status" value="1"/>
</dbReference>
<evidence type="ECO:0008006" key="4">
    <source>
        <dbReference type="Google" id="ProtNLM"/>
    </source>
</evidence>